<evidence type="ECO:0000259" key="11">
    <source>
        <dbReference type="PROSITE" id="PS51371"/>
    </source>
</evidence>
<comment type="caution">
    <text evidence="12">The sequence shown here is derived from an EMBL/GenBank/DDBJ whole genome shotgun (WGS) entry which is preliminary data.</text>
</comment>
<dbReference type="GO" id="GO:0000324">
    <property type="term" value="C:fungal-type vacuole"/>
    <property type="evidence" value="ECO:0007669"/>
    <property type="project" value="TreeGrafter"/>
</dbReference>
<dbReference type="SUPFAM" id="SSF54631">
    <property type="entry name" value="CBS-domain pair"/>
    <property type="match status" value="1"/>
</dbReference>
<dbReference type="GO" id="GO:0005783">
    <property type="term" value="C:endoplasmic reticulum"/>
    <property type="evidence" value="ECO:0007669"/>
    <property type="project" value="TreeGrafter"/>
</dbReference>
<dbReference type="PROSITE" id="PS51371">
    <property type="entry name" value="CBS"/>
    <property type="match status" value="2"/>
</dbReference>
<feature type="domain" description="CBS" evidence="11">
    <location>
        <begin position="674"/>
        <end position="732"/>
    </location>
</feature>
<dbReference type="Gene3D" id="1.10.3080.10">
    <property type="entry name" value="Clc chloride channel"/>
    <property type="match status" value="1"/>
</dbReference>
<name>A0A427XJS8_9TREE</name>
<feature type="transmembrane region" description="Helical" evidence="9">
    <location>
        <begin position="451"/>
        <end position="469"/>
    </location>
</feature>
<dbReference type="GO" id="GO:0005247">
    <property type="term" value="F:voltage-gated chloride channel activity"/>
    <property type="evidence" value="ECO:0007669"/>
    <property type="project" value="TreeGrafter"/>
</dbReference>
<dbReference type="CDD" id="cd03684">
    <property type="entry name" value="ClC_3_like"/>
    <property type="match status" value="1"/>
</dbReference>
<evidence type="ECO:0000256" key="6">
    <source>
        <dbReference type="ARBA" id="ARBA00023136"/>
    </source>
</evidence>
<keyword evidence="8" id="KW-0129">CBS domain</keyword>
<dbReference type="GO" id="GO:0005794">
    <property type="term" value="C:Golgi apparatus"/>
    <property type="evidence" value="ECO:0007669"/>
    <property type="project" value="TreeGrafter"/>
</dbReference>
<dbReference type="FunFam" id="1.10.3080.10:FF:000011">
    <property type="entry name" value="Chloride channel protein"/>
    <property type="match status" value="1"/>
</dbReference>
<dbReference type="Proteomes" id="UP000279236">
    <property type="component" value="Unassembled WGS sequence"/>
</dbReference>
<keyword evidence="7 9" id="KW-0868">Chloride</keyword>
<evidence type="ECO:0000256" key="10">
    <source>
        <dbReference type="SAM" id="MobiDB-lite"/>
    </source>
</evidence>
<dbReference type="Pfam" id="PF00571">
    <property type="entry name" value="CBS"/>
    <property type="match status" value="1"/>
</dbReference>
<proteinExistence type="inferred from homology"/>
<evidence type="ECO:0000256" key="3">
    <source>
        <dbReference type="ARBA" id="ARBA00022692"/>
    </source>
</evidence>
<evidence type="ECO:0000256" key="2">
    <source>
        <dbReference type="ARBA" id="ARBA00022448"/>
    </source>
</evidence>
<dbReference type="GO" id="GO:0006879">
    <property type="term" value="P:intracellular iron ion homeostasis"/>
    <property type="evidence" value="ECO:0007669"/>
    <property type="project" value="TreeGrafter"/>
</dbReference>
<feature type="domain" description="CBS" evidence="11">
    <location>
        <begin position="560"/>
        <end position="627"/>
    </location>
</feature>
<dbReference type="Pfam" id="PF00654">
    <property type="entry name" value="Voltage_CLC"/>
    <property type="match status" value="1"/>
</dbReference>
<dbReference type="InterPro" id="IPR000644">
    <property type="entry name" value="CBS_dom"/>
</dbReference>
<dbReference type="AlphaFoldDB" id="A0A427XJS8"/>
<feature type="transmembrane region" description="Helical" evidence="9">
    <location>
        <begin position="105"/>
        <end position="125"/>
    </location>
</feature>
<feature type="transmembrane region" description="Helical" evidence="9">
    <location>
        <begin position="172"/>
        <end position="190"/>
    </location>
</feature>
<keyword evidence="5 9" id="KW-0406">Ion transport</keyword>
<keyword evidence="13" id="KW-1185">Reference proteome</keyword>
<dbReference type="InterPro" id="IPR046342">
    <property type="entry name" value="CBS_dom_sf"/>
</dbReference>
<dbReference type="GeneID" id="39586477"/>
<protein>
    <recommendedName>
        <fullName evidence="9">Chloride channel protein</fullName>
    </recommendedName>
</protein>
<evidence type="ECO:0000256" key="1">
    <source>
        <dbReference type="ARBA" id="ARBA00004141"/>
    </source>
</evidence>
<feature type="transmembrane region" description="Helical" evidence="9">
    <location>
        <begin position="263"/>
        <end position="284"/>
    </location>
</feature>
<dbReference type="Gene3D" id="3.10.580.20">
    <property type="match status" value="1"/>
</dbReference>
<dbReference type="InterPro" id="IPR001807">
    <property type="entry name" value="ClC"/>
</dbReference>
<dbReference type="InterPro" id="IPR014743">
    <property type="entry name" value="Cl-channel_core"/>
</dbReference>
<dbReference type="GO" id="GO:0006878">
    <property type="term" value="P:intracellular copper ion homeostasis"/>
    <property type="evidence" value="ECO:0007669"/>
    <property type="project" value="TreeGrafter"/>
</dbReference>
<comment type="similarity">
    <text evidence="9">Belongs to the chloride channel (TC 2.A.49) family.</text>
</comment>
<keyword evidence="4 9" id="KW-1133">Transmembrane helix</keyword>
<reference evidence="12 13" key="1">
    <citation type="submission" date="2018-11" db="EMBL/GenBank/DDBJ databases">
        <title>Genome sequence of Apiotrichum porosum DSM 27194.</title>
        <authorList>
            <person name="Aliyu H."/>
            <person name="Gorte O."/>
            <person name="Ochsenreither K."/>
        </authorList>
    </citation>
    <scope>NUCLEOTIDE SEQUENCE [LARGE SCALE GENOMIC DNA]</scope>
    <source>
        <strain evidence="12 13">DSM 27194</strain>
    </source>
</reference>
<dbReference type="GO" id="GO:0005769">
    <property type="term" value="C:early endosome"/>
    <property type="evidence" value="ECO:0007669"/>
    <property type="project" value="TreeGrafter"/>
</dbReference>
<evidence type="ECO:0000256" key="8">
    <source>
        <dbReference type="PROSITE-ProRule" id="PRU00703"/>
    </source>
</evidence>
<keyword evidence="2 9" id="KW-0813">Transport</keyword>
<keyword evidence="3 9" id="KW-0812">Transmembrane</keyword>
<gene>
    <name evidence="12" type="primary">GEF1</name>
    <name evidence="12" type="ORF">EHS24_001934</name>
</gene>
<evidence type="ECO:0000313" key="12">
    <source>
        <dbReference type="EMBL" id="RSH79007.1"/>
    </source>
</evidence>
<dbReference type="Gene3D" id="3.90.1280.20">
    <property type="match status" value="1"/>
</dbReference>
<accession>A0A427XJS8</accession>
<evidence type="ECO:0000313" key="13">
    <source>
        <dbReference type="Proteomes" id="UP000279236"/>
    </source>
</evidence>
<feature type="transmembrane region" description="Helical" evidence="9">
    <location>
        <begin position="427"/>
        <end position="445"/>
    </location>
</feature>
<feature type="transmembrane region" description="Helical" evidence="9">
    <location>
        <begin position="501"/>
        <end position="524"/>
    </location>
</feature>
<dbReference type="PRINTS" id="PR00762">
    <property type="entry name" value="CLCHANNEL"/>
</dbReference>
<evidence type="ECO:0000256" key="7">
    <source>
        <dbReference type="ARBA" id="ARBA00023214"/>
    </source>
</evidence>
<dbReference type="EMBL" id="RSCE01000011">
    <property type="protein sequence ID" value="RSH79007.1"/>
    <property type="molecule type" value="Genomic_DNA"/>
</dbReference>
<dbReference type="RefSeq" id="XP_028474154.1">
    <property type="nucleotide sequence ID" value="XM_028617691.1"/>
</dbReference>
<dbReference type="PANTHER" id="PTHR45711">
    <property type="entry name" value="CHLORIDE CHANNEL PROTEIN"/>
    <property type="match status" value="1"/>
</dbReference>
<keyword evidence="6 9" id="KW-0472">Membrane</keyword>
<evidence type="ECO:0000256" key="4">
    <source>
        <dbReference type="ARBA" id="ARBA00022989"/>
    </source>
</evidence>
<dbReference type="PANTHER" id="PTHR45711:SF9">
    <property type="entry name" value="ANION_PROTON EXCHANGE TRANSPORTER GEF1"/>
    <property type="match status" value="1"/>
</dbReference>
<evidence type="ECO:0000256" key="5">
    <source>
        <dbReference type="ARBA" id="ARBA00023065"/>
    </source>
</evidence>
<comment type="subcellular location">
    <subcellularLocation>
        <location evidence="1 9">Membrane</location>
        <topology evidence="1 9">Multi-pass membrane protein</topology>
    </subcellularLocation>
</comment>
<dbReference type="GO" id="GO:0005886">
    <property type="term" value="C:plasma membrane"/>
    <property type="evidence" value="ECO:0007669"/>
    <property type="project" value="TreeGrafter"/>
</dbReference>
<dbReference type="CDD" id="cd04591">
    <property type="entry name" value="CBS_pair_voltage-gated_CLC_euk_bac"/>
    <property type="match status" value="1"/>
</dbReference>
<feature type="transmembrane region" description="Helical" evidence="9">
    <location>
        <begin position="530"/>
        <end position="548"/>
    </location>
</feature>
<evidence type="ECO:0000256" key="9">
    <source>
        <dbReference type="RuleBase" id="RU361221"/>
    </source>
</evidence>
<feature type="transmembrane region" description="Helical" evidence="9">
    <location>
        <begin position="369"/>
        <end position="389"/>
    </location>
</feature>
<dbReference type="SUPFAM" id="SSF81340">
    <property type="entry name" value="Clc chloride channel"/>
    <property type="match status" value="1"/>
</dbReference>
<feature type="transmembrane region" description="Helical" evidence="9">
    <location>
        <begin position="296"/>
        <end position="315"/>
    </location>
</feature>
<sequence>MSYPSASAALHEDEDENAQMLAGPSRSSSATVGSPDDEIELDVIKRYEDFSTVGKYWIQDSLRERHRKTRPFRPNSVTDRLNNLDGAPGYMWRAISRALEHGESYVIITLTGIGIGVSAAIMSIMTSWLADIKLGHCSTGWWLNRKFCCLEISDEDTCEEWHQWGAIQPFPWMAYVMFAGAFAFTAAYLVRSFAPYAAGSGISEIKCIIGGFIIKGYLGIETLLIKAMTMSARRDLPSMSHVLSETSSLACSQDTRIANMREILTAASAAGVAVAFGSPIGGVLFSIEAFSTRTMWRSFICALVATFTLSSMDPFRTGKLVLFQVSYDRDWHYFEMPAYILIGVFGGCYGAFVSKYYLQVAAFRRKHLATHGVAEAVILACITGFIQYLNRFLRIDMTEAMSILFRECEGGGDHDGLCQASSQWSMVNSLLLATILRTGFIIVSYGTKIPAGIFVPSMAVGATFGRMVGITMKAMQQAYPNAPWFAAACAPDAPCITPGTYAFLGAGAALGGITGLTVTVVVIMFELTGALTYILPTMLVVLVTKAVGEQFGKGGIADQMIRFNGFPFLEKEDAEAGDKTFIEPMNEIVQSTNFQGFPVVRSETDRTIVGFIRKTDLRYALDRAHRTHHISSAALCTFQERSDALEQEDGTFPQPDIVIPPTTASDHNPYSRAMVDRVDFGLYVDEMPLEIVLQLFRRMGPRVILVSHEGQLVGLVTIKDVLRHEATEKHKEAVTQNQNHSRLNSWEGEWTSVAGEATPRPPDASLEHLLEDGFAWAQTRGVHVVNDVITRVRNARTTGAGATPYDNHDYSFEMEAEEQREQRND</sequence>
<dbReference type="OrthoDB" id="44789at2759"/>
<feature type="region of interest" description="Disordered" evidence="10">
    <location>
        <begin position="1"/>
        <end position="35"/>
    </location>
</feature>
<feature type="transmembrane region" description="Helical" evidence="9">
    <location>
        <begin position="336"/>
        <end position="357"/>
    </location>
</feature>
<organism evidence="12 13">
    <name type="scientific">Apiotrichum porosum</name>
    <dbReference type="NCBI Taxonomy" id="105984"/>
    <lineage>
        <taxon>Eukaryota</taxon>
        <taxon>Fungi</taxon>
        <taxon>Dikarya</taxon>
        <taxon>Basidiomycota</taxon>
        <taxon>Agaricomycotina</taxon>
        <taxon>Tremellomycetes</taxon>
        <taxon>Trichosporonales</taxon>
        <taxon>Trichosporonaceae</taxon>
        <taxon>Apiotrichum</taxon>
    </lineage>
</organism>